<organism evidence="4 5">
    <name type="scientific">Kocuria coralli</name>
    <dbReference type="NCBI Taxonomy" id="1461025"/>
    <lineage>
        <taxon>Bacteria</taxon>
        <taxon>Bacillati</taxon>
        <taxon>Actinomycetota</taxon>
        <taxon>Actinomycetes</taxon>
        <taxon>Micrococcales</taxon>
        <taxon>Micrococcaceae</taxon>
        <taxon>Kocuria</taxon>
    </lineage>
</organism>
<dbReference type="OrthoDB" id="3268346at2"/>
<evidence type="ECO:0000256" key="1">
    <source>
        <dbReference type="SAM" id="MobiDB-lite"/>
    </source>
</evidence>
<gene>
    <name evidence="4" type="ORF">FCK90_03230</name>
</gene>
<feature type="signal peptide" evidence="2">
    <location>
        <begin position="1"/>
        <end position="22"/>
    </location>
</feature>
<feature type="region of interest" description="Disordered" evidence="1">
    <location>
        <begin position="25"/>
        <end position="116"/>
    </location>
</feature>
<evidence type="ECO:0000313" key="5">
    <source>
        <dbReference type="Proteomes" id="UP000325957"/>
    </source>
</evidence>
<dbReference type="Proteomes" id="UP000325957">
    <property type="component" value="Unassembled WGS sequence"/>
</dbReference>
<accession>A0A5J5L337</accession>
<keyword evidence="2" id="KW-0732">Signal</keyword>
<proteinExistence type="predicted"/>
<evidence type="ECO:0000259" key="3">
    <source>
        <dbReference type="Pfam" id="PF14016"/>
    </source>
</evidence>
<comment type="caution">
    <text evidence="4">The sequence shown here is derived from an EMBL/GenBank/DDBJ whole genome shotgun (WGS) entry which is preliminary data.</text>
</comment>
<keyword evidence="5" id="KW-1185">Reference proteome</keyword>
<dbReference type="Pfam" id="PF14016">
    <property type="entry name" value="DUF4232"/>
    <property type="match status" value="1"/>
</dbReference>
<dbReference type="InterPro" id="IPR025326">
    <property type="entry name" value="DUF4232"/>
</dbReference>
<dbReference type="PROSITE" id="PS51257">
    <property type="entry name" value="PROKAR_LIPOPROTEIN"/>
    <property type="match status" value="1"/>
</dbReference>
<feature type="compositionally biased region" description="Low complexity" evidence="1">
    <location>
        <begin position="30"/>
        <end position="71"/>
    </location>
</feature>
<evidence type="ECO:0000256" key="2">
    <source>
        <dbReference type="SAM" id="SignalP"/>
    </source>
</evidence>
<feature type="compositionally biased region" description="Low complexity" evidence="1">
    <location>
        <begin position="96"/>
        <end position="107"/>
    </location>
</feature>
<reference evidence="4 5" key="1">
    <citation type="submission" date="2019-05" db="EMBL/GenBank/DDBJ databases">
        <title>Kocuria coralli sp. nov., a novel actinobacterium isolated from coral reef seawater.</title>
        <authorList>
            <person name="Li J."/>
        </authorList>
    </citation>
    <scope>NUCLEOTIDE SEQUENCE [LARGE SCALE GENOMIC DNA]</scope>
    <source>
        <strain evidence="4 5">SCSIO 13007</strain>
    </source>
</reference>
<dbReference type="EMBL" id="SZWF01000002">
    <property type="protein sequence ID" value="KAA9395421.1"/>
    <property type="molecule type" value="Genomic_DNA"/>
</dbReference>
<evidence type="ECO:0000313" key="4">
    <source>
        <dbReference type="EMBL" id="KAA9395421.1"/>
    </source>
</evidence>
<sequence length="253" mass="24983">MILRKRHAVLSTLTLAAALVLAGCGGDEGSAPPEETSATSSESAQPTTTRSPSTEPTGTESASTEPTAADPTDTDTDSPEPAESPSGTADPGNASGDDPAAMPEDPAAPAPGGGAASVEACRAHDLTGAVTPQEGAAGATILSLTLTNDGQQACHLYGYPGVSFADESGAMIGLPAERAGSAGTPLTVLPGESASASLKQSNAADYGQVCNAHTSAALVVYPPDSYDALSIPYQTQACGNPKIAQLEIQGFGG</sequence>
<dbReference type="AlphaFoldDB" id="A0A5J5L337"/>
<name>A0A5J5L337_9MICC</name>
<protein>
    <submittedName>
        <fullName evidence="4">DUF4232 domain-containing protein</fullName>
    </submittedName>
</protein>
<feature type="chain" id="PRO_5038721885" evidence="2">
    <location>
        <begin position="23"/>
        <end position="253"/>
    </location>
</feature>
<feature type="domain" description="DUF4232" evidence="3">
    <location>
        <begin position="121"/>
        <end position="246"/>
    </location>
</feature>
<dbReference type="RefSeq" id="WP_158032846.1">
    <property type="nucleotide sequence ID" value="NZ_ML708611.1"/>
</dbReference>